<dbReference type="GO" id="GO:0046872">
    <property type="term" value="F:metal ion binding"/>
    <property type="evidence" value="ECO:0007669"/>
    <property type="project" value="UniProtKB-KW"/>
</dbReference>
<accession>A0A5C1QMX0</accession>
<organism evidence="6 7">
    <name type="scientific">Oceanispirochaeta crateris</name>
    <dbReference type="NCBI Taxonomy" id="2518645"/>
    <lineage>
        <taxon>Bacteria</taxon>
        <taxon>Pseudomonadati</taxon>
        <taxon>Spirochaetota</taxon>
        <taxon>Spirochaetia</taxon>
        <taxon>Spirochaetales</taxon>
        <taxon>Spirochaetaceae</taxon>
        <taxon>Oceanispirochaeta</taxon>
    </lineage>
</organism>
<dbReference type="SUPFAM" id="SSF53649">
    <property type="entry name" value="Alkaline phosphatase-like"/>
    <property type="match status" value="1"/>
</dbReference>
<dbReference type="PROSITE" id="PS00149">
    <property type="entry name" value="SULFATASE_2"/>
    <property type="match status" value="1"/>
</dbReference>
<comment type="similarity">
    <text evidence="1">Belongs to the sulfatase family.</text>
</comment>
<dbReference type="Proteomes" id="UP000324209">
    <property type="component" value="Chromosome"/>
</dbReference>
<evidence type="ECO:0000313" key="6">
    <source>
        <dbReference type="EMBL" id="QEN09455.1"/>
    </source>
</evidence>
<dbReference type="InterPro" id="IPR017850">
    <property type="entry name" value="Alkaline_phosphatase_core_sf"/>
</dbReference>
<dbReference type="InterPro" id="IPR000917">
    <property type="entry name" value="Sulfatase_N"/>
</dbReference>
<dbReference type="EMBL" id="CP036150">
    <property type="protein sequence ID" value="QEN09455.1"/>
    <property type="molecule type" value="Genomic_DNA"/>
</dbReference>
<dbReference type="GO" id="GO:0004065">
    <property type="term" value="F:arylsulfatase activity"/>
    <property type="evidence" value="ECO:0007669"/>
    <property type="project" value="TreeGrafter"/>
</dbReference>
<dbReference type="Gene3D" id="3.40.720.10">
    <property type="entry name" value="Alkaline Phosphatase, subunit A"/>
    <property type="match status" value="1"/>
</dbReference>
<gene>
    <name evidence="6" type="ORF">EXM22_16245</name>
</gene>
<evidence type="ECO:0000256" key="1">
    <source>
        <dbReference type="ARBA" id="ARBA00008779"/>
    </source>
</evidence>
<reference evidence="6 7" key="1">
    <citation type="submission" date="2019-02" db="EMBL/GenBank/DDBJ databases">
        <title>Complete Genome Sequence and Methylome Analysis of free living Spirochaetas.</title>
        <authorList>
            <person name="Fomenkov A."/>
            <person name="Dubinina G."/>
            <person name="Leshcheva N."/>
            <person name="Mikheeva N."/>
            <person name="Grabovich M."/>
            <person name="Vincze T."/>
            <person name="Roberts R.J."/>
        </authorList>
    </citation>
    <scope>NUCLEOTIDE SEQUENCE [LARGE SCALE GENOMIC DNA]</scope>
    <source>
        <strain evidence="6 7">K2</strain>
    </source>
</reference>
<dbReference type="InterPro" id="IPR024607">
    <property type="entry name" value="Sulfatase_CS"/>
</dbReference>
<dbReference type="AlphaFoldDB" id="A0A5C1QMX0"/>
<feature type="domain" description="Sulfatase N-terminal" evidence="5">
    <location>
        <begin position="3"/>
        <end position="312"/>
    </location>
</feature>
<evidence type="ECO:0000313" key="7">
    <source>
        <dbReference type="Proteomes" id="UP000324209"/>
    </source>
</evidence>
<dbReference type="KEGG" id="ock:EXM22_16245"/>
<name>A0A5C1QMX0_9SPIO</name>
<keyword evidence="2" id="KW-0479">Metal-binding</keyword>
<evidence type="ECO:0000256" key="2">
    <source>
        <dbReference type="ARBA" id="ARBA00022723"/>
    </source>
</evidence>
<dbReference type="RefSeq" id="WP_149487530.1">
    <property type="nucleotide sequence ID" value="NZ_CP036150.1"/>
</dbReference>
<sequence>MKPNVIFILVDDLGYGDLGKYNPNESLSPHIDSLMDEGVCFSQCYAGSPVCNPSRASLLTGRYPMKTGSVDTLEWRGLERLNLEEITMADYFKAGGYKTGIVGKWHLGAFDMKYHPQNRGFDETVCFRGGMHDYYDWRLEYGNSIKRGDGRYLTDLWTDEAVDFIKRNSKEPFFLHLAYNAPHTPLQVPGEEAEPFLQKGCYNESVSALYGMIKRMDKGIGRVMEEVKNQGLDENTIIIFSSDNGPQFEYGTNHGGNDANDSLERFNCNLHGSKGTVYEGGIKVPQIIRWNNTIKAGTSDNDMFHFCDWLPSLKSLCSLPSLEKGKELDGVDFSERIMGKAGGDSPARFWQWNRYSPVPGCNTAIRDGKWKLVLPEIPEAMEVFDIQWLNKSMYEPEYFIERGIIMDEDPPRTISSPLKAELYDIESDPGETNDLADENRELVGLLENKLSSWFESEYKEYSKVSRS</sequence>
<dbReference type="OrthoDB" id="312425at2"/>
<evidence type="ECO:0000256" key="4">
    <source>
        <dbReference type="ARBA" id="ARBA00022837"/>
    </source>
</evidence>
<dbReference type="InterPro" id="IPR050738">
    <property type="entry name" value="Sulfatase"/>
</dbReference>
<evidence type="ECO:0000256" key="3">
    <source>
        <dbReference type="ARBA" id="ARBA00022801"/>
    </source>
</evidence>
<keyword evidence="4" id="KW-0106">Calcium</keyword>
<dbReference type="PANTHER" id="PTHR42693">
    <property type="entry name" value="ARYLSULFATASE FAMILY MEMBER"/>
    <property type="match status" value="1"/>
</dbReference>
<keyword evidence="3" id="KW-0378">Hydrolase</keyword>
<keyword evidence="7" id="KW-1185">Reference proteome</keyword>
<proteinExistence type="inferred from homology"/>
<evidence type="ECO:0000259" key="5">
    <source>
        <dbReference type="Pfam" id="PF00884"/>
    </source>
</evidence>
<dbReference type="Gene3D" id="3.30.1120.10">
    <property type="match status" value="1"/>
</dbReference>
<dbReference type="Pfam" id="PF00884">
    <property type="entry name" value="Sulfatase"/>
    <property type="match status" value="1"/>
</dbReference>
<protein>
    <recommendedName>
        <fullName evidence="5">Sulfatase N-terminal domain-containing protein</fullName>
    </recommendedName>
</protein>
<dbReference type="PANTHER" id="PTHR42693:SF53">
    <property type="entry name" value="ENDO-4-O-SULFATASE"/>
    <property type="match status" value="1"/>
</dbReference>